<sequence length="106" mass="12152">MEAIPTLTPTADELNQDYMAIFNPKNPMGDVPETSKDHVTVSESDKELLSENVTREMKSKANHDRRRKKTYVNPQEAAASDMWKKLLAHVTDQIKAIEKWMTESFT</sequence>
<reference evidence="2" key="1">
    <citation type="journal article" date="2023" name="Plant J.">
        <title>Genome sequences and population genomics provide insights into the demographic history, inbreeding, and mutation load of two 'living fossil' tree species of Dipteronia.</title>
        <authorList>
            <person name="Feng Y."/>
            <person name="Comes H.P."/>
            <person name="Chen J."/>
            <person name="Zhu S."/>
            <person name="Lu R."/>
            <person name="Zhang X."/>
            <person name="Li P."/>
            <person name="Qiu J."/>
            <person name="Olsen K.M."/>
            <person name="Qiu Y."/>
        </authorList>
    </citation>
    <scope>NUCLEOTIDE SEQUENCE</scope>
    <source>
        <strain evidence="2">KIB01</strain>
    </source>
</reference>
<keyword evidence="3" id="KW-1185">Reference proteome</keyword>
<feature type="region of interest" description="Disordered" evidence="1">
    <location>
        <begin position="24"/>
        <end position="49"/>
    </location>
</feature>
<dbReference type="AlphaFoldDB" id="A0AAD9WLJ6"/>
<dbReference type="Proteomes" id="UP001280121">
    <property type="component" value="Unassembled WGS sequence"/>
</dbReference>
<dbReference type="EMBL" id="JANJYI010000009">
    <property type="protein sequence ID" value="KAK2635626.1"/>
    <property type="molecule type" value="Genomic_DNA"/>
</dbReference>
<proteinExistence type="predicted"/>
<evidence type="ECO:0000313" key="3">
    <source>
        <dbReference type="Proteomes" id="UP001280121"/>
    </source>
</evidence>
<organism evidence="2 3">
    <name type="scientific">Dipteronia dyeriana</name>
    <dbReference type="NCBI Taxonomy" id="168575"/>
    <lineage>
        <taxon>Eukaryota</taxon>
        <taxon>Viridiplantae</taxon>
        <taxon>Streptophyta</taxon>
        <taxon>Embryophyta</taxon>
        <taxon>Tracheophyta</taxon>
        <taxon>Spermatophyta</taxon>
        <taxon>Magnoliopsida</taxon>
        <taxon>eudicotyledons</taxon>
        <taxon>Gunneridae</taxon>
        <taxon>Pentapetalae</taxon>
        <taxon>rosids</taxon>
        <taxon>malvids</taxon>
        <taxon>Sapindales</taxon>
        <taxon>Sapindaceae</taxon>
        <taxon>Hippocastanoideae</taxon>
        <taxon>Acereae</taxon>
        <taxon>Dipteronia</taxon>
    </lineage>
</organism>
<evidence type="ECO:0000313" key="2">
    <source>
        <dbReference type="EMBL" id="KAK2635626.1"/>
    </source>
</evidence>
<evidence type="ECO:0000256" key="1">
    <source>
        <dbReference type="SAM" id="MobiDB-lite"/>
    </source>
</evidence>
<accession>A0AAD9WLJ6</accession>
<feature type="compositionally biased region" description="Basic and acidic residues" evidence="1">
    <location>
        <begin position="33"/>
        <end position="49"/>
    </location>
</feature>
<protein>
    <submittedName>
        <fullName evidence="2">Uncharacterized protein</fullName>
    </submittedName>
</protein>
<name>A0AAD9WLJ6_9ROSI</name>
<comment type="caution">
    <text evidence="2">The sequence shown here is derived from an EMBL/GenBank/DDBJ whole genome shotgun (WGS) entry which is preliminary data.</text>
</comment>
<gene>
    <name evidence="2" type="ORF">Ddye_030418</name>
</gene>